<accession>A0ABY3X6H3</accession>
<dbReference type="EMBL" id="CP093547">
    <property type="protein sequence ID" value="UNP27580.1"/>
    <property type="molecule type" value="Genomic_DNA"/>
</dbReference>
<keyword evidence="1" id="KW-1133">Transmembrane helix</keyword>
<keyword evidence="1" id="KW-0812">Transmembrane</keyword>
<dbReference type="Proteomes" id="UP000829194">
    <property type="component" value="Chromosome"/>
</dbReference>
<sequence length="242" mass="26472">MKTGHKLAAAVAVLPLSLLMLRITGSPWWLLGLPFSFCAGWLYASDLHAELVRATDMKVWSWRRLLLQLPQYVIATVFALGGVAGLAWLLWTLWQGGDIGLKHGLLGLAGSVIAILGGVGMFMQAIRGPPPTVKEWFKVSFDDTQVRIRARPPREPEVDVSFAWASIVRVIFEDGGLGGSDIFFIFTDAAEKPFVVLTEGEGGPEFSGALCGRGYFPPDIFMQAMRSSDGGCYVWPPLETTR</sequence>
<evidence type="ECO:0000313" key="2">
    <source>
        <dbReference type="EMBL" id="UNP27580.1"/>
    </source>
</evidence>
<protein>
    <recommendedName>
        <fullName evidence="4">Transmembrane protein</fullName>
    </recommendedName>
</protein>
<name>A0ABY3X6H3_9GAMM</name>
<feature type="transmembrane region" description="Helical" evidence="1">
    <location>
        <begin position="106"/>
        <end position="126"/>
    </location>
</feature>
<proteinExistence type="predicted"/>
<gene>
    <name evidence="2" type="ORF">MOV92_13690</name>
</gene>
<evidence type="ECO:0000313" key="3">
    <source>
        <dbReference type="Proteomes" id="UP000829194"/>
    </source>
</evidence>
<organism evidence="2 3">
    <name type="scientific">Lysobacter gummosus</name>
    <dbReference type="NCBI Taxonomy" id="262324"/>
    <lineage>
        <taxon>Bacteria</taxon>
        <taxon>Pseudomonadati</taxon>
        <taxon>Pseudomonadota</taxon>
        <taxon>Gammaproteobacteria</taxon>
        <taxon>Lysobacterales</taxon>
        <taxon>Lysobacteraceae</taxon>
        <taxon>Lysobacter</taxon>
    </lineage>
</organism>
<feature type="transmembrane region" description="Helical" evidence="1">
    <location>
        <begin position="7"/>
        <end position="23"/>
    </location>
</feature>
<dbReference type="RefSeq" id="WP_057943284.1">
    <property type="nucleotide sequence ID" value="NZ_CP011131.1"/>
</dbReference>
<keyword evidence="1" id="KW-0472">Membrane</keyword>
<evidence type="ECO:0008006" key="4">
    <source>
        <dbReference type="Google" id="ProtNLM"/>
    </source>
</evidence>
<reference evidence="2 3" key="1">
    <citation type="submission" date="2022-03" db="EMBL/GenBank/DDBJ databases">
        <title>Complete genome sequence of Lysobacter capsici VKM B-2533 and Lysobacter gummosus 10.1.1, promising sources of lytic agents.</title>
        <authorList>
            <person name="Tarlachkov S.V."/>
            <person name="Kudryakova I.V."/>
            <person name="Afoshin A.S."/>
            <person name="Leontyevskaya E.A."/>
            <person name="Leontyevskaya N.V."/>
        </authorList>
    </citation>
    <scope>NUCLEOTIDE SEQUENCE [LARGE SCALE GENOMIC DNA]</scope>
    <source>
        <strain evidence="2 3">10.1.1</strain>
    </source>
</reference>
<keyword evidence="3" id="KW-1185">Reference proteome</keyword>
<evidence type="ECO:0000256" key="1">
    <source>
        <dbReference type="SAM" id="Phobius"/>
    </source>
</evidence>
<feature type="transmembrane region" description="Helical" evidence="1">
    <location>
        <begin position="72"/>
        <end position="94"/>
    </location>
</feature>